<keyword evidence="5" id="KW-1185">Reference proteome</keyword>
<dbReference type="PANTHER" id="PTHR35527">
    <property type="entry name" value="CHOLOYLGLYCINE HYDROLASE"/>
    <property type="match status" value="1"/>
</dbReference>
<dbReference type="InterPro" id="IPR052193">
    <property type="entry name" value="Peptidase_C59"/>
</dbReference>
<protein>
    <submittedName>
        <fullName evidence="4">Choloylglycine hydrolase</fullName>
    </submittedName>
</protein>
<name>A0A2P6TRM2_CHLSO</name>
<accession>A0A2P6TRM2</accession>
<dbReference type="SUPFAM" id="SSF56235">
    <property type="entry name" value="N-terminal nucleophile aminohydrolases (Ntn hydrolases)"/>
    <property type="match status" value="1"/>
</dbReference>
<dbReference type="EMBL" id="LHPG02000008">
    <property type="protein sequence ID" value="PRW56717.1"/>
    <property type="molecule type" value="Genomic_DNA"/>
</dbReference>
<dbReference type="PANTHER" id="PTHR35527:SF2">
    <property type="entry name" value="HYDROLASE"/>
    <property type="match status" value="1"/>
</dbReference>
<proteinExistence type="inferred from homology"/>
<dbReference type="OrthoDB" id="63199at2759"/>
<feature type="domain" description="Choloylglycine hydrolase/NAAA C-terminal" evidence="3">
    <location>
        <begin position="41"/>
        <end position="227"/>
    </location>
</feature>
<dbReference type="Pfam" id="PF02275">
    <property type="entry name" value="CBAH"/>
    <property type="match status" value="1"/>
</dbReference>
<dbReference type="Gene3D" id="3.60.60.10">
    <property type="entry name" value="Penicillin V Acylase, Chain A"/>
    <property type="match status" value="1"/>
</dbReference>
<evidence type="ECO:0000256" key="2">
    <source>
        <dbReference type="ARBA" id="ARBA00022801"/>
    </source>
</evidence>
<organism evidence="4 5">
    <name type="scientific">Chlorella sorokiniana</name>
    <name type="common">Freshwater green alga</name>
    <dbReference type="NCBI Taxonomy" id="3076"/>
    <lineage>
        <taxon>Eukaryota</taxon>
        <taxon>Viridiplantae</taxon>
        <taxon>Chlorophyta</taxon>
        <taxon>core chlorophytes</taxon>
        <taxon>Trebouxiophyceae</taxon>
        <taxon>Chlorellales</taxon>
        <taxon>Chlorellaceae</taxon>
        <taxon>Chlorella clade</taxon>
        <taxon>Chlorella</taxon>
    </lineage>
</organism>
<evidence type="ECO:0000313" key="4">
    <source>
        <dbReference type="EMBL" id="PRW56717.1"/>
    </source>
</evidence>
<keyword evidence="2 4" id="KW-0378">Hydrolase</keyword>
<comment type="similarity">
    <text evidence="1">Belongs to the peptidase C59 family.</text>
</comment>
<dbReference type="AlphaFoldDB" id="A0A2P6TRM2"/>
<evidence type="ECO:0000256" key="1">
    <source>
        <dbReference type="ARBA" id="ARBA00006625"/>
    </source>
</evidence>
<gene>
    <name evidence="4" type="ORF">C2E21_4806</name>
</gene>
<dbReference type="Proteomes" id="UP000239899">
    <property type="component" value="Unassembled WGS sequence"/>
</dbReference>
<dbReference type="InterPro" id="IPR029132">
    <property type="entry name" value="CBAH/NAAA_C"/>
</dbReference>
<comment type="caution">
    <text evidence="4">The sequence shown here is derived from an EMBL/GenBank/DDBJ whole genome shotgun (WGS) entry which is preliminary data.</text>
</comment>
<sequence>MDFPAEADMKWVVTLAPPSAAWEGLPVCRDGCPPTTFPIRHAFAGLAAYGGLLLADGMNERGLAAGMLWIDDRPASYNYTDDGRRALTFVDLLPYLLASCGTVQEALDFMDPTQLQITTDFGDEMYAAMGLEPGKLPQHVSLMDATGDTALIEFSTDPEQPWIKYRNVTVVANDPAYPEQWLNVKRWEEFTRSPEYQSKQNPLTRQGDAVQLPGAYGSIGRFTKLTMLVDLCAEEAPYPTFATWSPAYKDAQAAPAMPAIAAAQSILASVEKPWAVSRGGKAGSNTIVTMLRAHTLGTYLLRTPLDPRWRGFNLTAMDWLAREGPGIQKLSLATHASDWWRDLGEAGRM</sequence>
<evidence type="ECO:0000313" key="5">
    <source>
        <dbReference type="Proteomes" id="UP000239899"/>
    </source>
</evidence>
<reference evidence="4 5" key="1">
    <citation type="journal article" date="2018" name="Plant J.">
        <title>Genome sequences of Chlorella sorokiniana UTEX 1602 and Micractinium conductrix SAG 241.80: implications to maltose excretion by a green alga.</title>
        <authorList>
            <person name="Arriola M.B."/>
            <person name="Velmurugan N."/>
            <person name="Zhang Y."/>
            <person name="Plunkett M.H."/>
            <person name="Hondzo H."/>
            <person name="Barney B.M."/>
        </authorList>
    </citation>
    <scope>NUCLEOTIDE SEQUENCE [LARGE SCALE GENOMIC DNA]</scope>
    <source>
        <strain evidence="5">UTEX 1602</strain>
    </source>
</reference>
<dbReference type="GO" id="GO:0016787">
    <property type="term" value="F:hydrolase activity"/>
    <property type="evidence" value="ECO:0007669"/>
    <property type="project" value="UniProtKB-KW"/>
</dbReference>
<dbReference type="InterPro" id="IPR029055">
    <property type="entry name" value="Ntn_hydrolases_N"/>
</dbReference>
<evidence type="ECO:0000259" key="3">
    <source>
        <dbReference type="Pfam" id="PF02275"/>
    </source>
</evidence>